<evidence type="ECO:0000313" key="2">
    <source>
        <dbReference type="Proteomes" id="UP000187151"/>
    </source>
</evidence>
<comment type="caution">
    <text evidence="1">The sequence shown here is derived from an EMBL/GenBank/DDBJ whole genome shotgun (WGS) entry which is preliminary data.</text>
</comment>
<accession>A0ABX3GB59</accession>
<dbReference type="EMBL" id="MQUR01000006">
    <property type="protein sequence ID" value="OLZ72328.1"/>
    <property type="molecule type" value="Genomic_DNA"/>
</dbReference>
<dbReference type="Proteomes" id="UP000187151">
    <property type="component" value="Unassembled WGS sequence"/>
</dbReference>
<protein>
    <recommendedName>
        <fullName evidence="3">LigA protein</fullName>
    </recommendedName>
</protein>
<proteinExistence type="predicted"/>
<dbReference type="SUPFAM" id="SSF50952">
    <property type="entry name" value="Soluble quinoprotein glucose dehydrogenase"/>
    <property type="match status" value="1"/>
</dbReference>
<evidence type="ECO:0008006" key="3">
    <source>
        <dbReference type="Google" id="ProtNLM"/>
    </source>
</evidence>
<dbReference type="RefSeq" id="WP_076043294.1">
    <property type="nucleotide sequence ID" value="NZ_JBHYUY010000003.1"/>
</dbReference>
<keyword evidence="2" id="KW-1185">Reference proteome</keyword>
<organism evidence="1 2">
    <name type="scientific">Streptomyces amritsarensis</name>
    <dbReference type="NCBI Taxonomy" id="681158"/>
    <lineage>
        <taxon>Bacteria</taxon>
        <taxon>Bacillati</taxon>
        <taxon>Actinomycetota</taxon>
        <taxon>Actinomycetes</taxon>
        <taxon>Kitasatosporales</taxon>
        <taxon>Streptomycetaceae</taxon>
        <taxon>Streptomyces</taxon>
    </lineage>
</organism>
<dbReference type="InterPro" id="IPR011041">
    <property type="entry name" value="Quinoprot_gluc/sorb_DH_b-prop"/>
</dbReference>
<sequence>MIQTLPLALPGTLVDHHRLDLTALYSKGWGVHLFDVVGAPNGEVYALYGVSRHTYGVARDEQDPQIANFGYRLITRYSAAGEILASAQFRTGGAREGGSEVADGGDLSLCVLPDGVLAVTGTPDRTTLVAPDLSRVLAVYDSKDDRPYREFTPGEGNPFAGSITVTPAGRLLCTLAEYGVWRYGSVITNLVGIADGALTADSKPAIRTLASLDPEPAHQSAVDLRPHATYRDAPVGLANRPRPALTELVAAEDSLSGWDRSRLGRPVPLSENLFVVPFYARTFRGGSRGQPFVFALVDDRGEMTGRLHGLHEWHDSPFTGLCRNVAADPHRGHAFHLNRYGLYAWNKAGVLRAKLDTATKAFKPLTHFTLGSCAPNGDLLLAHTKQHLILRVPAPDDLTALAATVEEALREYGRRRTALKKQWSPVNWHWTHDGPLHRI</sequence>
<name>A0ABX3GB59_9ACTN</name>
<gene>
    <name evidence="1" type="ORF">AVW11_04310</name>
</gene>
<evidence type="ECO:0000313" key="1">
    <source>
        <dbReference type="EMBL" id="OLZ72328.1"/>
    </source>
</evidence>
<reference evidence="1 2" key="1">
    <citation type="submission" date="2016-01" db="EMBL/GenBank/DDBJ databases">
        <title>Streptomyces amritsarensis strain MTCC 11845 genome sequencing and assembly.</title>
        <authorList>
            <person name="Sharma D."/>
            <person name="Nair G.R."/>
            <person name="Kaur G."/>
            <person name="Manhas R.K."/>
            <person name="Mayilraj S."/>
        </authorList>
    </citation>
    <scope>NUCLEOTIDE SEQUENCE [LARGE SCALE GENOMIC DNA]</scope>
    <source>
        <strain evidence="1 2">MTCC 11845</strain>
    </source>
</reference>